<evidence type="ECO:0000313" key="2">
    <source>
        <dbReference type="Proteomes" id="UP001141552"/>
    </source>
</evidence>
<comment type="caution">
    <text evidence="1">The sequence shown here is derived from an EMBL/GenBank/DDBJ whole genome shotgun (WGS) entry which is preliminary data.</text>
</comment>
<protein>
    <submittedName>
        <fullName evidence="1">Uncharacterized protein</fullName>
    </submittedName>
</protein>
<proteinExistence type="predicted"/>
<name>A0A9Q0JQX2_9ROSI</name>
<reference evidence="1" key="1">
    <citation type="submission" date="2022-02" db="EMBL/GenBank/DDBJ databases">
        <authorList>
            <person name="Henning P.M."/>
            <person name="McCubbin A.G."/>
            <person name="Shore J.S."/>
        </authorList>
    </citation>
    <scope>NUCLEOTIDE SEQUENCE</scope>
    <source>
        <strain evidence="1">F60SS</strain>
        <tissue evidence="1">Leaves</tissue>
    </source>
</reference>
<keyword evidence="2" id="KW-1185">Reference proteome</keyword>
<dbReference type="Proteomes" id="UP001141552">
    <property type="component" value="Unassembled WGS sequence"/>
</dbReference>
<gene>
    <name evidence="1" type="ORF">Tsubulata_035340</name>
</gene>
<sequence length="92" mass="9840">MLFTTLGFTDASIVSGALAALHSVFPGLWLVGATVISYRIPEPPVKIDLMISGNQPTKAMTYIADLTLLWVVFGLPPKTEPEASGTNCLMQC</sequence>
<evidence type="ECO:0000313" key="1">
    <source>
        <dbReference type="EMBL" id="KAJ4849525.1"/>
    </source>
</evidence>
<dbReference type="EMBL" id="JAKUCV010000576">
    <property type="protein sequence ID" value="KAJ4849525.1"/>
    <property type="molecule type" value="Genomic_DNA"/>
</dbReference>
<accession>A0A9Q0JQX2</accession>
<dbReference type="AlphaFoldDB" id="A0A9Q0JQX2"/>
<reference evidence="1" key="2">
    <citation type="journal article" date="2023" name="Plants (Basel)">
        <title>Annotation of the Turnera subulata (Passifloraceae) Draft Genome Reveals the S-Locus Evolved after the Divergence of Turneroideae from Passifloroideae in a Stepwise Manner.</title>
        <authorList>
            <person name="Henning P.M."/>
            <person name="Roalson E.H."/>
            <person name="Mir W."/>
            <person name="McCubbin A.G."/>
            <person name="Shore J.S."/>
        </authorList>
    </citation>
    <scope>NUCLEOTIDE SEQUENCE</scope>
    <source>
        <strain evidence="1">F60SS</strain>
    </source>
</reference>
<dbReference type="OrthoDB" id="1742216at2759"/>
<organism evidence="1 2">
    <name type="scientific">Turnera subulata</name>
    <dbReference type="NCBI Taxonomy" id="218843"/>
    <lineage>
        <taxon>Eukaryota</taxon>
        <taxon>Viridiplantae</taxon>
        <taxon>Streptophyta</taxon>
        <taxon>Embryophyta</taxon>
        <taxon>Tracheophyta</taxon>
        <taxon>Spermatophyta</taxon>
        <taxon>Magnoliopsida</taxon>
        <taxon>eudicotyledons</taxon>
        <taxon>Gunneridae</taxon>
        <taxon>Pentapetalae</taxon>
        <taxon>rosids</taxon>
        <taxon>fabids</taxon>
        <taxon>Malpighiales</taxon>
        <taxon>Passifloraceae</taxon>
        <taxon>Turnera</taxon>
    </lineage>
</organism>